<protein>
    <submittedName>
        <fullName evidence="5">GNAT family N-acetyltransferase</fullName>
    </submittedName>
</protein>
<dbReference type="Pfam" id="PF00583">
    <property type="entry name" value="Acetyltransf_1"/>
    <property type="match status" value="1"/>
</dbReference>
<dbReference type="GO" id="GO:0016747">
    <property type="term" value="F:acyltransferase activity, transferring groups other than amino-acyl groups"/>
    <property type="evidence" value="ECO:0007669"/>
    <property type="project" value="InterPro"/>
</dbReference>
<dbReference type="EMBL" id="CP043641">
    <property type="protein sequence ID" value="QNE36492.1"/>
    <property type="molecule type" value="Genomic_DNA"/>
</dbReference>
<dbReference type="InterPro" id="IPR050832">
    <property type="entry name" value="Bact_Acetyltransf"/>
</dbReference>
<gene>
    <name evidence="5" type="ORF">F1C12_16145</name>
</gene>
<keyword evidence="1 5" id="KW-0808">Transferase</keyword>
<evidence type="ECO:0000313" key="5">
    <source>
        <dbReference type="EMBL" id="QNE36492.1"/>
    </source>
</evidence>
<dbReference type="AlphaFoldDB" id="A0A7G6YDC7"/>
<dbReference type="InterPro" id="IPR016181">
    <property type="entry name" value="Acyl_CoA_acyltransferase"/>
</dbReference>
<dbReference type="Gene3D" id="3.40.630.30">
    <property type="match status" value="1"/>
</dbReference>
<evidence type="ECO:0000256" key="1">
    <source>
        <dbReference type="ARBA" id="ARBA00022679"/>
    </source>
</evidence>
<dbReference type="SUPFAM" id="SSF55729">
    <property type="entry name" value="Acyl-CoA N-acyltransferases (Nat)"/>
    <property type="match status" value="1"/>
</dbReference>
<dbReference type="KEGG" id="lse:F1C12_16145"/>
<evidence type="ECO:0000259" key="4">
    <source>
        <dbReference type="PROSITE" id="PS51186"/>
    </source>
</evidence>
<reference evidence="6" key="1">
    <citation type="submission" date="2019-09" db="EMBL/GenBank/DDBJ databases">
        <title>Antimicrobial potential of Antarctic Bacteria.</title>
        <authorList>
            <person name="Benaud N."/>
            <person name="Edwards R.J."/>
            <person name="Ferrari B.C."/>
        </authorList>
    </citation>
    <scope>NUCLEOTIDE SEQUENCE [LARGE SCALE GENOMIC DNA]</scope>
    <source>
        <strain evidence="6">INR9</strain>
    </source>
</reference>
<sequence length="207" mass="22394">MPDVSRRAATALRAVVLGVTELNVVEPRTVRLRPVEARETGDPLETSEAGMPSAVRPGAVTSRPATAADEPFLRRVFRDVRHGDPGTGAAVPDPSLGVKYRAHSADRRDRYPDAETAIVLEDGEPVGTLTLHHEDGRTHLVDLAVVAGRRGRGIGSAVLSGLLASHHRLTVTVWEQNLGAQRLYERHGFSVVAEQFGYLLMATEADR</sequence>
<proteinExistence type="predicted"/>
<name>A0A7G6YDC7_9MICO</name>
<evidence type="ECO:0000256" key="2">
    <source>
        <dbReference type="ARBA" id="ARBA00023315"/>
    </source>
</evidence>
<feature type="domain" description="N-acetyltransferase" evidence="4">
    <location>
        <begin position="60"/>
        <end position="206"/>
    </location>
</feature>
<keyword evidence="2" id="KW-0012">Acyltransferase</keyword>
<dbReference type="RefSeq" id="WP_185275929.1">
    <property type="nucleotide sequence ID" value="NZ_CP043641.1"/>
</dbReference>
<feature type="region of interest" description="Disordered" evidence="3">
    <location>
        <begin position="36"/>
        <end position="67"/>
    </location>
</feature>
<dbReference type="PROSITE" id="PS51186">
    <property type="entry name" value="GNAT"/>
    <property type="match status" value="1"/>
</dbReference>
<dbReference type="CDD" id="cd04301">
    <property type="entry name" value="NAT_SF"/>
    <property type="match status" value="1"/>
</dbReference>
<accession>A0A7G6YDC7</accession>
<dbReference type="InterPro" id="IPR000182">
    <property type="entry name" value="GNAT_dom"/>
</dbReference>
<evidence type="ECO:0000256" key="3">
    <source>
        <dbReference type="SAM" id="MobiDB-lite"/>
    </source>
</evidence>
<dbReference type="PANTHER" id="PTHR43877">
    <property type="entry name" value="AMINOALKYLPHOSPHONATE N-ACETYLTRANSFERASE-RELATED-RELATED"/>
    <property type="match status" value="1"/>
</dbReference>
<dbReference type="Proteomes" id="UP000515511">
    <property type="component" value="Chromosome"/>
</dbReference>
<organism evidence="5 6">
    <name type="scientific">Leifsonia shinshuensis</name>
    <dbReference type="NCBI Taxonomy" id="150026"/>
    <lineage>
        <taxon>Bacteria</taxon>
        <taxon>Bacillati</taxon>
        <taxon>Actinomycetota</taxon>
        <taxon>Actinomycetes</taxon>
        <taxon>Micrococcales</taxon>
        <taxon>Microbacteriaceae</taxon>
        <taxon>Leifsonia</taxon>
    </lineage>
</organism>
<evidence type="ECO:0000313" key="6">
    <source>
        <dbReference type="Proteomes" id="UP000515511"/>
    </source>
</evidence>